<keyword evidence="3" id="KW-1185">Reference proteome</keyword>
<keyword evidence="1" id="KW-1133">Transmembrane helix</keyword>
<reference evidence="2 3" key="1">
    <citation type="submission" date="2018-08" db="EMBL/GenBank/DDBJ databases">
        <title>Mucilaginibacter sp. MYSH2.</title>
        <authorList>
            <person name="Seo T."/>
        </authorList>
    </citation>
    <scope>NUCLEOTIDE SEQUENCE [LARGE SCALE GENOMIC DNA]</scope>
    <source>
        <strain evidence="2 3">MYSH2</strain>
    </source>
</reference>
<comment type="caution">
    <text evidence="2">The sequence shown here is derived from an EMBL/GenBank/DDBJ whole genome shotgun (WGS) entry which is preliminary data.</text>
</comment>
<protein>
    <submittedName>
        <fullName evidence="2">Uncharacterized protein</fullName>
    </submittedName>
</protein>
<keyword evidence="1" id="KW-0472">Membrane</keyword>
<gene>
    <name evidence="2" type="ORF">D0C36_02230</name>
</gene>
<sequence>MKIFSVCLAVLFFLLMCFSVYNIIAVPNELVSPLIPESIVESVRHSLIISVAVNFSYFIAFLFVAVKRKKFAKGRILFPMIGLYVVTEIMIKYILT</sequence>
<evidence type="ECO:0000256" key="1">
    <source>
        <dbReference type="SAM" id="Phobius"/>
    </source>
</evidence>
<dbReference type="AlphaFoldDB" id="A0A372NWJ1"/>
<proteinExistence type="predicted"/>
<evidence type="ECO:0000313" key="3">
    <source>
        <dbReference type="Proteomes" id="UP000264217"/>
    </source>
</evidence>
<dbReference type="EMBL" id="QWDC01000001">
    <property type="protein sequence ID" value="RFZ94392.1"/>
    <property type="molecule type" value="Genomic_DNA"/>
</dbReference>
<feature type="transmembrane region" description="Helical" evidence="1">
    <location>
        <begin position="76"/>
        <end position="95"/>
    </location>
</feature>
<keyword evidence="1" id="KW-0812">Transmembrane</keyword>
<accession>A0A372NWJ1</accession>
<dbReference type="Proteomes" id="UP000264217">
    <property type="component" value="Unassembled WGS sequence"/>
</dbReference>
<name>A0A372NWJ1_9SPHI</name>
<feature type="transmembrane region" description="Helical" evidence="1">
    <location>
        <begin position="43"/>
        <end position="64"/>
    </location>
</feature>
<evidence type="ECO:0000313" key="2">
    <source>
        <dbReference type="EMBL" id="RFZ94392.1"/>
    </source>
</evidence>
<organism evidence="2 3">
    <name type="scientific">Mucilaginibacter conchicola</name>
    <dbReference type="NCBI Taxonomy" id="2303333"/>
    <lineage>
        <taxon>Bacteria</taxon>
        <taxon>Pseudomonadati</taxon>
        <taxon>Bacteroidota</taxon>
        <taxon>Sphingobacteriia</taxon>
        <taxon>Sphingobacteriales</taxon>
        <taxon>Sphingobacteriaceae</taxon>
        <taxon>Mucilaginibacter</taxon>
    </lineage>
</organism>